<proteinExistence type="predicted"/>
<protein>
    <submittedName>
        <fullName evidence="1">Uncharacterized protein</fullName>
    </submittedName>
</protein>
<reference evidence="1" key="1">
    <citation type="submission" date="2019-08" db="EMBL/GenBank/DDBJ databases">
        <authorList>
            <person name="Kucharzyk K."/>
            <person name="Murdoch R.W."/>
            <person name="Higgins S."/>
            <person name="Loffler F."/>
        </authorList>
    </citation>
    <scope>NUCLEOTIDE SEQUENCE</scope>
</reference>
<dbReference type="AlphaFoldDB" id="A0A644ZRV1"/>
<name>A0A644ZRV1_9ZZZZ</name>
<organism evidence="1">
    <name type="scientific">bioreactor metagenome</name>
    <dbReference type="NCBI Taxonomy" id="1076179"/>
    <lineage>
        <taxon>unclassified sequences</taxon>
        <taxon>metagenomes</taxon>
        <taxon>ecological metagenomes</taxon>
    </lineage>
</organism>
<gene>
    <name evidence="1" type="ORF">SDC9_90396</name>
</gene>
<evidence type="ECO:0000313" key="1">
    <source>
        <dbReference type="EMBL" id="MPM43719.1"/>
    </source>
</evidence>
<sequence length="253" mass="29485">MKKVYFITIIAILLTAHSYGQKNDYLTILKSLPSVPDNVVLASKKEKQMYLDKLSDVHPMLLDYNRKFENIEKKEYTLSEYNSLENVLKEYESIYDKHIDKIVENFLGKLPDILQNNLILKVGLVKVNEPYLQQINELFNKPYNAENDKLIRNLRRKIYDSKLLLYPVLQSEMSDLLKQTFEEMSSATQYINKLDSLSVNVIKIPTAGAGSILLDNYVKQLEDLYYFYNLGSFEEYLKDPDAQTSDYSYVAPK</sequence>
<comment type="caution">
    <text evidence="1">The sequence shown here is derived from an EMBL/GenBank/DDBJ whole genome shotgun (WGS) entry which is preliminary data.</text>
</comment>
<dbReference type="EMBL" id="VSSQ01010207">
    <property type="protein sequence ID" value="MPM43719.1"/>
    <property type="molecule type" value="Genomic_DNA"/>
</dbReference>
<accession>A0A644ZRV1</accession>